<evidence type="ECO:0000256" key="21">
    <source>
        <dbReference type="SAM" id="Phobius"/>
    </source>
</evidence>
<dbReference type="FunFam" id="3.40.50.10140:FF:000001">
    <property type="entry name" value="Toll-like receptor 2"/>
    <property type="match status" value="1"/>
</dbReference>
<keyword evidence="9" id="KW-0677">Repeat</keyword>
<dbReference type="GO" id="GO:0038187">
    <property type="term" value="F:pattern recognition receptor activity"/>
    <property type="evidence" value="ECO:0007669"/>
    <property type="project" value="Ensembl"/>
</dbReference>
<evidence type="ECO:0000256" key="7">
    <source>
        <dbReference type="ARBA" id="ARBA00022692"/>
    </source>
</evidence>
<dbReference type="GO" id="GO:0038124">
    <property type="term" value="P:toll-like receptor TLR6:TLR2 signaling pathway"/>
    <property type="evidence" value="ECO:0007669"/>
    <property type="project" value="Ensembl"/>
</dbReference>
<dbReference type="GO" id="GO:0042496">
    <property type="term" value="P:detection of diacyl bacterial lipopeptide"/>
    <property type="evidence" value="ECO:0007669"/>
    <property type="project" value="Ensembl"/>
</dbReference>
<evidence type="ECO:0000256" key="4">
    <source>
        <dbReference type="ARBA" id="ARBA00017391"/>
    </source>
</evidence>
<name>A0A8C6HKD9_MUSSI</name>
<dbReference type="GO" id="GO:0035325">
    <property type="term" value="F:Toll-like receptor binding"/>
    <property type="evidence" value="ECO:0007669"/>
    <property type="project" value="Ensembl"/>
</dbReference>
<dbReference type="GO" id="GO:0032757">
    <property type="term" value="P:positive regulation of interleukin-8 production"/>
    <property type="evidence" value="ECO:0007669"/>
    <property type="project" value="Ensembl"/>
</dbReference>
<evidence type="ECO:0000256" key="8">
    <source>
        <dbReference type="ARBA" id="ARBA00022729"/>
    </source>
</evidence>
<dbReference type="Pfam" id="PF13855">
    <property type="entry name" value="LRR_8"/>
    <property type="match status" value="2"/>
</dbReference>
<keyword evidence="7 21" id="KW-0812">Transmembrane</keyword>
<dbReference type="Gene3D" id="3.80.10.10">
    <property type="entry name" value="Ribonuclease Inhibitor"/>
    <property type="match status" value="1"/>
</dbReference>
<dbReference type="GO" id="GO:0043123">
    <property type="term" value="P:positive regulation of canonical NF-kappaB signal transduction"/>
    <property type="evidence" value="ECO:0007669"/>
    <property type="project" value="Ensembl"/>
</dbReference>
<accession>A0A8C6HKD9</accession>
<organism evidence="24 25">
    <name type="scientific">Mus spicilegus</name>
    <name type="common">Mound-building mouse</name>
    <dbReference type="NCBI Taxonomy" id="10103"/>
    <lineage>
        <taxon>Eukaryota</taxon>
        <taxon>Metazoa</taxon>
        <taxon>Chordata</taxon>
        <taxon>Craniata</taxon>
        <taxon>Vertebrata</taxon>
        <taxon>Euteleostomi</taxon>
        <taxon>Mammalia</taxon>
        <taxon>Eutheria</taxon>
        <taxon>Euarchontoglires</taxon>
        <taxon>Glires</taxon>
        <taxon>Rodentia</taxon>
        <taxon>Myomorpha</taxon>
        <taxon>Muroidea</taxon>
        <taxon>Muridae</taxon>
        <taxon>Murinae</taxon>
        <taxon>Mus</taxon>
        <taxon>Mus</taxon>
    </lineage>
</organism>
<comment type="function">
    <text evidence="19">Cooperates with LY96 to mediate the innate immune response to bacterial lipoproteins and other microbial cell wall components. Cooperates with TLR1 or TLR6 to mediate the innate immune response to bacterial lipoproteins or lipopeptides. Acts via MYD88 and TRAF6, leading to NF-kappa-B activation, cytokine secretion and the inflammatory response.</text>
</comment>
<keyword evidence="18" id="KW-0968">Cytoplasmic vesicle</keyword>
<feature type="disulfide bond" evidence="20">
    <location>
        <begin position="40"/>
        <end position="46"/>
    </location>
</feature>
<evidence type="ECO:0000313" key="25">
    <source>
        <dbReference type="Proteomes" id="UP000694415"/>
    </source>
</evidence>
<dbReference type="AlphaFoldDB" id="A0A8C6HKD9"/>
<keyword evidence="25" id="KW-1185">Reference proteome</keyword>
<dbReference type="GO" id="GO:0032755">
    <property type="term" value="P:positive regulation of interleukin-6 production"/>
    <property type="evidence" value="ECO:0007669"/>
    <property type="project" value="Ensembl"/>
</dbReference>
<evidence type="ECO:0000259" key="23">
    <source>
        <dbReference type="PROSITE" id="PS50104"/>
    </source>
</evidence>
<comment type="subcellular location">
    <subcellularLocation>
        <location evidence="2">Cytoplasmic vesicle</location>
        <location evidence="2">Phagosome membrane</location>
        <topology evidence="2">Single-pass type I membrane protein</topology>
    </subcellularLocation>
    <subcellularLocation>
        <location evidence="1">Membrane raft</location>
    </subcellularLocation>
</comment>
<dbReference type="SMART" id="SM00255">
    <property type="entry name" value="TIR"/>
    <property type="match status" value="1"/>
</dbReference>
<dbReference type="InterPro" id="IPR001611">
    <property type="entry name" value="Leu-rich_rpt"/>
</dbReference>
<keyword evidence="12" id="KW-0520">NAD</keyword>
<evidence type="ECO:0000256" key="13">
    <source>
        <dbReference type="ARBA" id="ARBA00023136"/>
    </source>
</evidence>
<evidence type="ECO:0000256" key="14">
    <source>
        <dbReference type="ARBA" id="ARBA00023157"/>
    </source>
</evidence>
<dbReference type="Pfam" id="PF01582">
    <property type="entry name" value="TIR"/>
    <property type="match status" value="1"/>
</dbReference>
<keyword evidence="17 19" id="KW-0395">Inflammatory response</keyword>
<dbReference type="PIRSF" id="PIRSF037595">
    <property type="entry name" value="Toll-like_receptor"/>
    <property type="match status" value="1"/>
</dbReference>
<dbReference type="InterPro" id="IPR000157">
    <property type="entry name" value="TIR_dom"/>
</dbReference>
<feature type="chain" id="PRO_5034762647" description="Toll-like receptor 2" evidence="22">
    <location>
        <begin position="35"/>
        <end position="794"/>
    </location>
</feature>
<dbReference type="GO" id="GO:0032680">
    <property type="term" value="P:regulation of tumor necrosis factor production"/>
    <property type="evidence" value="ECO:0007669"/>
    <property type="project" value="UniProtKB-ARBA"/>
</dbReference>
<dbReference type="GO" id="GO:0001530">
    <property type="term" value="F:lipopolysaccharide binding"/>
    <property type="evidence" value="ECO:0007669"/>
    <property type="project" value="Ensembl"/>
</dbReference>
<dbReference type="SUPFAM" id="SSF52058">
    <property type="entry name" value="L domain-like"/>
    <property type="match status" value="1"/>
</dbReference>
<dbReference type="SUPFAM" id="SSF52047">
    <property type="entry name" value="RNI-like"/>
    <property type="match status" value="1"/>
</dbReference>
<feature type="disulfide bond" evidence="20">
    <location>
        <begin position="442"/>
        <end position="464"/>
    </location>
</feature>
<evidence type="ECO:0000256" key="12">
    <source>
        <dbReference type="ARBA" id="ARBA00023027"/>
    </source>
</evidence>
<dbReference type="GO" id="GO:0042495">
    <property type="term" value="P:detection of triacyl bacterial lipopeptide"/>
    <property type="evidence" value="ECO:0007669"/>
    <property type="project" value="Ensembl"/>
</dbReference>
<evidence type="ECO:0000313" key="24">
    <source>
        <dbReference type="Ensembl" id="ENSMSIP00000023158.1"/>
    </source>
</evidence>
<dbReference type="GO" id="GO:0042834">
    <property type="term" value="F:peptidoglycan binding"/>
    <property type="evidence" value="ECO:0007669"/>
    <property type="project" value="Ensembl"/>
</dbReference>
<evidence type="ECO:0000256" key="3">
    <source>
        <dbReference type="ARBA" id="ARBA00009634"/>
    </source>
</evidence>
<evidence type="ECO:0000256" key="17">
    <source>
        <dbReference type="ARBA" id="ARBA00023198"/>
    </source>
</evidence>
<evidence type="ECO:0000256" key="20">
    <source>
        <dbReference type="PIRSR" id="PIRSR037595-2"/>
    </source>
</evidence>
<evidence type="ECO:0000256" key="5">
    <source>
        <dbReference type="ARBA" id="ARBA00022588"/>
    </source>
</evidence>
<dbReference type="Pfam" id="PF13516">
    <property type="entry name" value="LRR_6"/>
    <property type="match status" value="1"/>
</dbReference>
<dbReference type="GO" id="GO:1903974">
    <property type="term" value="P:positive regulation of cellular response to macrophage colony-stimulating factor stimulus"/>
    <property type="evidence" value="ECO:0007669"/>
    <property type="project" value="Ensembl"/>
</dbReference>
<keyword evidence="16" id="KW-0325">Glycoprotein</keyword>
<dbReference type="GeneTree" id="ENSGT00940000156323"/>
<feature type="transmembrane region" description="Helical" evidence="21">
    <location>
        <begin position="599"/>
        <end position="622"/>
    </location>
</feature>
<dbReference type="SMART" id="SM00082">
    <property type="entry name" value="LRRCT"/>
    <property type="match status" value="1"/>
</dbReference>
<dbReference type="SMART" id="SM00364">
    <property type="entry name" value="LRR_BAC"/>
    <property type="match status" value="4"/>
</dbReference>
<evidence type="ECO:0000256" key="6">
    <source>
        <dbReference type="ARBA" id="ARBA00022614"/>
    </source>
</evidence>
<dbReference type="InterPro" id="IPR035897">
    <property type="entry name" value="Toll_tir_struct_dom_sf"/>
</dbReference>
<evidence type="ECO:0000256" key="15">
    <source>
        <dbReference type="ARBA" id="ARBA00023170"/>
    </source>
</evidence>
<dbReference type="GO" id="GO:0034134">
    <property type="term" value="P:toll-like receptor 2 signaling pathway"/>
    <property type="evidence" value="ECO:0007669"/>
    <property type="project" value="Ensembl"/>
</dbReference>
<dbReference type="SMART" id="SM00369">
    <property type="entry name" value="LRR_TYP"/>
    <property type="match status" value="7"/>
</dbReference>
<dbReference type="GO" id="GO:0006954">
    <property type="term" value="P:inflammatory response"/>
    <property type="evidence" value="ECO:0007669"/>
    <property type="project" value="UniProtKB-UniRule"/>
</dbReference>
<feature type="domain" description="TIR" evidence="23">
    <location>
        <begin position="649"/>
        <end position="792"/>
    </location>
</feature>
<dbReference type="SUPFAM" id="SSF52200">
    <property type="entry name" value="Toll/Interleukin receptor TIR domain"/>
    <property type="match status" value="1"/>
</dbReference>
<evidence type="ECO:0000256" key="11">
    <source>
        <dbReference type="ARBA" id="ARBA00022989"/>
    </source>
</evidence>
<dbReference type="GO" id="GO:0050830">
    <property type="term" value="P:defense response to Gram-positive bacterium"/>
    <property type="evidence" value="ECO:0007669"/>
    <property type="project" value="Ensembl"/>
</dbReference>
<dbReference type="InterPro" id="IPR000483">
    <property type="entry name" value="Cys-rich_flank_reg_C"/>
</dbReference>
<evidence type="ECO:0000256" key="19">
    <source>
        <dbReference type="PIRNR" id="PIRNR037595"/>
    </source>
</evidence>
<dbReference type="GO" id="GO:0071727">
    <property type="term" value="P:cellular response to triacyl bacterial lipopeptide"/>
    <property type="evidence" value="ECO:0007669"/>
    <property type="project" value="Ensembl"/>
</dbReference>
<dbReference type="InterPro" id="IPR017241">
    <property type="entry name" value="Toll-like_receptor"/>
</dbReference>
<keyword evidence="15 19" id="KW-0675">Receptor</keyword>
<dbReference type="GO" id="GO:0035355">
    <property type="term" value="C:Toll-like receptor 2-Toll-like receptor 6 protein complex"/>
    <property type="evidence" value="ECO:0007669"/>
    <property type="project" value="Ensembl"/>
</dbReference>
<comment type="similarity">
    <text evidence="3 19">Belongs to the Toll-like receptor family.</text>
</comment>
<dbReference type="Ensembl" id="ENSMSIT00000029231.1">
    <property type="protein sequence ID" value="ENSMSIP00000023158.1"/>
    <property type="gene ID" value="ENSMSIG00000019687.1"/>
</dbReference>
<evidence type="ECO:0000256" key="2">
    <source>
        <dbReference type="ARBA" id="ARBA00004596"/>
    </source>
</evidence>
<keyword evidence="6" id="KW-0433">Leucine-rich repeat</keyword>
<keyword evidence="10 19" id="KW-0391">Immunity</keyword>
<dbReference type="GO" id="GO:0030670">
    <property type="term" value="C:phagocytic vesicle membrane"/>
    <property type="evidence" value="ECO:0007669"/>
    <property type="project" value="UniProtKB-SubCell"/>
</dbReference>
<keyword evidence="14 20" id="KW-1015">Disulfide bond</keyword>
<keyword evidence="5 19" id="KW-0399">Innate immunity</keyword>
<reference evidence="24" key="1">
    <citation type="submission" date="2025-08" db="UniProtKB">
        <authorList>
            <consortium name="Ensembl"/>
        </authorList>
    </citation>
    <scope>IDENTIFICATION</scope>
</reference>
<dbReference type="GO" id="GO:0005794">
    <property type="term" value="C:Golgi apparatus"/>
    <property type="evidence" value="ECO:0007669"/>
    <property type="project" value="Ensembl"/>
</dbReference>
<dbReference type="Gene3D" id="3.40.50.10140">
    <property type="entry name" value="Toll/interleukin-1 receptor homology (TIR) domain"/>
    <property type="match status" value="1"/>
</dbReference>
<dbReference type="GO" id="GO:0005829">
    <property type="term" value="C:cytosol"/>
    <property type="evidence" value="ECO:0007669"/>
    <property type="project" value="Ensembl"/>
</dbReference>
<evidence type="ECO:0000256" key="9">
    <source>
        <dbReference type="ARBA" id="ARBA00022737"/>
    </source>
</evidence>
<evidence type="ECO:0000256" key="10">
    <source>
        <dbReference type="ARBA" id="ARBA00022859"/>
    </source>
</evidence>
<dbReference type="GO" id="GO:0042497">
    <property type="term" value="F:triacyl lipopeptide binding"/>
    <property type="evidence" value="ECO:0007669"/>
    <property type="project" value="Ensembl"/>
</dbReference>
<dbReference type="FunFam" id="3.80.10.10:FF:000046">
    <property type="entry name" value="Toll-like receptor 2"/>
    <property type="match status" value="1"/>
</dbReference>
<dbReference type="GO" id="GO:0071346">
    <property type="term" value="P:cellular response to type II interferon"/>
    <property type="evidence" value="ECO:0007669"/>
    <property type="project" value="Ensembl"/>
</dbReference>
<keyword evidence="8 22" id="KW-0732">Signal</keyword>
<keyword evidence="11 21" id="KW-1133">Transmembrane helix</keyword>
<sequence>MSFKEVKSQRMLRVLWLFWILVAITVLFSKGCSAQESLSCDASGVCDGRSRSFTSIPSGLTAAMKSLDLSFNKITYIGHGDLRACANLQVLMLKSSRINTIEGDAFYSLGSLEHLDLSDNHLSSLSSSWFGPLSSLKYLNLMGNPYQTLGVTSLFPNLTNLQTLRIGNVETFSEIRRIDFAGLTSLNELEIKALSLRNYQSQSLKSIRDIHHLTLHLSESVFLLEIFADILSSVRYLELRDTNLARFQFSELPVDEVSSPMRKLAFRNSVLSDESFNELLKLLRYILELSEVEFDDCTLNGLGDFNPSESDVVRELGKVETVTIRRLHIPQFYLFYDLSTVYSLLEKVKRITVENSKVFLVPCSFSQHLKSLEFLDLSENLMVEEYLKNSACKGAWPSLQTLVLSQNHLRSMQKTGEILLTLKNLTSLDISRNAFHPMPDSCQWPEKMRFLNLSSTGIRVVKTCIPQTLEVLDVSNNNLDSFSLFLPRLQELYISRNKLKTLPDASLFPVLLVMKIRENAVSTFSKDQLGSFSKLETLEAGDNHFVCSCELLSFTMETPALAQILVDWPDSYLCDSPPRLHGHRLQDARPSVLECHQAALVSGVCCALLLLILLVGALCHHFHGLWYLRMMWAWLQAKRKPKKAPCRDVCYDAFVSYSEQDSYWVENLMVQQLENSDPPFKLCLHKRDFVPGKWIIDNIIDSIEKSHKTVFVLSENFVRSEWCKYELDFSHFRLFDENNDAAILVLLEPIERKAIPQRFCKLRKIMNTKTYLEWPLDEGQQEVFWVNLRTAIKS</sequence>
<dbReference type="InterPro" id="IPR032675">
    <property type="entry name" value="LRR_dom_sf"/>
</dbReference>
<dbReference type="PANTHER" id="PTHR24365">
    <property type="entry name" value="TOLL-LIKE RECEPTOR"/>
    <property type="match status" value="1"/>
</dbReference>
<feature type="disulfide bond" evidence="20">
    <location>
        <begin position="363"/>
        <end position="392"/>
    </location>
</feature>
<dbReference type="GO" id="GO:0051607">
    <property type="term" value="P:defense response to virus"/>
    <property type="evidence" value="ECO:0007669"/>
    <property type="project" value="Ensembl"/>
</dbReference>
<dbReference type="GO" id="GO:0045121">
    <property type="term" value="C:membrane raft"/>
    <property type="evidence" value="ECO:0007669"/>
    <property type="project" value="UniProtKB-SubCell"/>
</dbReference>
<dbReference type="GO" id="GO:0030177">
    <property type="term" value="P:positive regulation of Wnt signaling pathway"/>
    <property type="evidence" value="ECO:0007669"/>
    <property type="project" value="Ensembl"/>
</dbReference>
<dbReference type="PRINTS" id="PR00019">
    <property type="entry name" value="LEURICHRPT"/>
</dbReference>
<dbReference type="GO" id="GO:0035354">
    <property type="term" value="C:Toll-like receptor 1-Toll-like receptor 2 protein complex"/>
    <property type="evidence" value="ECO:0007669"/>
    <property type="project" value="Ensembl"/>
</dbReference>
<evidence type="ECO:0000256" key="16">
    <source>
        <dbReference type="ARBA" id="ARBA00023180"/>
    </source>
</evidence>
<dbReference type="PRINTS" id="PR01537">
    <property type="entry name" value="INTRLKN1R1F"/>
</dbReference>
<dbReference type="GO" id="GO:0050729">
    <property type="term" value="P:positive regulation of inflammatory response"/>
    <property type="evidence" value="ECO:0007669"/>
    <property type="project" value="Ensembl"/>
</dbReference>
<dbReference type="PROSITE" id="PS51450">
    <property type="entry name" value="LRR"/>
    <property type="match status" value="2"/>
</dbReference>
<dbReference type="GO" id="GO:0005654">
    <property type="term" value="C:nucleoplasm"/>
    <property type="evidence" value="ECO:0007669"/>
    <property type="project" value="Ensembl"/>
</dbReference>
<dbReference type="InterPro" id="IPR003591">
    <property type="entry name" value="Leu-rich_rpt_typical-subtyp"/>
</dbReference>
<dbReference type="GO" id="GO:0044877">
    <property type="term" value="F:protein-containing complex binding"/>
    <property type="evidence" value="ECO:0007669"/>
    <property type="project" value="Ensembl"/>
</dbReference>
<evidence type="ECO:0000256" key="22">
    <source>
        <dbReference type="SAM" id="SignalP"/>
    </source>
</evidence>
<dbReference type="Proteomes" id="UP000694415">
    <property type="component" value="Unplaced"/>
</dbReference>
<dbReference type="GO" id="GO:1904466">
    <property type="term" value="P:positive regulation of matrix metallopeptidase secretion"/>
    <property type="evidence" value="ECO:0007669"/>
    <property type="project" value="Ensembl"/>
</dbReference>
<feature type="signal peptide" evidence="22">
    <location>
        <begin position="1"/>
        <end position="34"/>
    </location>
</feature>
<dbReference type="PROSITE" id="PS50104">
    <property type="entry name" value="TIR"/>
    <property type="match status" value="1"/>
</dbReference>
<proteinExistence type="inferred from homology"/>
<dbReference type="GO" id="GO:0032722">
    <property type="term" value="P:positive regulation of chemokine production"/>
    <property type="evidence" value="ECO:0007669"/>
    <property type="project" value="Ensembl"/>
</dbReference>
<dbReference type="GO" id="GO:0042802">
    <property type="term" value="F:identical protein binding"/>
    <property type="evidence" value="ECO:0007669"/>
    <property type="project" value="Ensembl"/>
</dbReference>
<protein>
    <recommendedName>
        <fullName evidence="4 19">Toll-like receptor 2</fullName>
    </recommendedName>
</protein>
<evidence type="ECO:0000256" key="1">
    <source>
        <dbReference type="ARBA" id="ARBA00004285"/>
    </source>
</evidence>
<evidence type="ECO:0000256" key="18">
    <source>
        <dbReference type="ARBA" id="ARBA00023329"/>
    </source>
</evidence>
<dbReference type="GO" id="GO:0009986">
    <property type="term" value="C:cell surface"/>
    <property type="evidence" value="ECO:0007669"/>
    <property type="project" value="Ensembl"/>
</dbReference>
<dbReference type="GO" id="GO:0004888">
    <property type="term" value="F:transmembrane signaling receptor activity"/>
    <property type="evidence" value="ECO:0007669"/>
    <property type="project" value="InterPro"/>
</dbReference>
<dbReference type="GO" id="GO:0001540">
    <property type="term" value="F:amyloid-beta binding"/>
    <property type="evidence" value="ECO:0007669"/>
    <property type="project" value="Ensembl"/>
</dbReference>
<dbReference type="PANTHER" id="PTHR24365:SF17">
    <property type="entry name" value="TOLL-LIKE RECEPTOR 2"/>
    <property type="match status" value="1"/>
</dbReference>
<reference evidence="24" key="2">
    <citation type="submission" date="2025-09" db="UniProtKB">
        <authorList>
            <consortium name="Ensembl"/>
        </authorList>
    </citation>
    <scope>IDENTIFICATION</scope>
</reference>
<keyword evidence="13 21" id="KW-0472">Membrane</keyword>
<dbReference type="GO" id="GO:0071726">
    <property type="term" value="P:cellular response to diacyl bacterial lipopeptide"/>
    <property type="evidence" value="ECO:0007669"/>
    <property type="project" value="Ensembl"/>
</dbReference>
<dbReference type="GO" id="GO:0071223">
    <property type="term" value="P:cellular response to lipoteichoic acid"/>
    <property type="evidence" value="ECO:0007669"/>
    <property type="project" value="Ensembl"/>
</dbReference>